<dbReference type="RefSeq" id="WP_012653296.1">
    <property type="nucleotide sequence ID" value="NC_011987.1"/>
</dbReference>
<sequence>MATYDIVVMGAGHNGLTTAAYLAKAGKKVLILERQDFVGGGVVTREINTPGYRHDLHSSCHIMIQGNPLITDDELGLIGKHGLTYNYSDVPYASIFPGNETLITYKDLDRACAEIARFSEKDADTYRMFAERSMAMMPMFMSGLYSPPLPYGPFMAMLDSSDEGRDILDAMSRSSLDIIDHAFEDDRVKIHLLKLVTENLQLPDELGTGMGIYLMPGIIHTFGVSQPIGGSGGLTDALVRSIEANGGEIRTNAEVAQILISGGRATGVKMIDGEEFLARDGVIGAIHPHRLETFVKGLDPTIYRRANRVNTSTQSLFVSHYDLKERTKYYAGEEITKATMLEYFTFDRLSELLDDFDHLRRKRIPPRPLLGGGDETHADPSRAPAGAGIFHAITMAPYAIEGKGAAYWDEIKEQEADKNLSWYRKFISNLTDDNIIARTSWSPLDMERSSPNSFVNGDMHGCAPFMYQTVGHRPTPDLGQYTVPGAERLYLVGPFMHPGGGVYGAGRATAIKMFDELGIDFDKAIKR</sequence>
<feature type="domain" description="Amine oxidase" evidence="4">
    <location>
        <begin position="228"/>
        <end position="320"/>
    </location>
</feature>
<comment type="subunit">
    <text evidence="2">Interacts with COX5B; this interaction may contribute to localize PYROXD2 to the inner face of the inner mitochondrial membrane.</text>
</comment>
<evidence type="ECO:0000256" key="1">
    <source>
        <dbReference type="ARBA" id="ARBA00037217"/>
    </source>
</evidence>
<accession>B9JQ85</accession>
<dbReference type="GO" id="GO:0016491">
    <property type="term" value="F:oxidoreductase activity"/>
    <property type="evidence" value="ECO:0007669"/>
    <property type="project" value="InterPro"/>
</dbReference>
<dbReference type="KEGG" id="ara:Arad_12302"/>
<dbReference type="EMBL" id="CP000631">
    <property type="protein sequence ID" value="ACM31304.1"/>
    <property type="molecule type" value="Genomic_DNA"/>
</dbReference>
<dbReference type="SUPFAM" id="SSF51905">
    <property type="entry name" value="FAD/NAD(P)-binding domain"/>
    <property type="match status" value="1"/>
</dbReference>
<dbReference type="PANTHER" id="PTHR10668:SF103">
    <property type="entry name" value="PYRIDINE NUCLEOTIDE-DISULFIDE OXIDOREDUCTASE DOMAIN-CONTAINING PROTEIN 2"/>
    <property type="match status" value="1"/>
</dbReference>
<evidence type="ECO:0000313" key="6">
    <source>
        <dbReference type="Proteomes" id="UP000001600"/>
    </source>
</evidence>
<dbReference type="InterPro" id="IPR036188">
    <property type="entry name" value="FAD/NAD-bd_sf"/>
</dbReference>
<reference evidence="5 6" key="1">
    <citation type="journal article" date="2009" name="J. Bacteriol.">
        <title>Genome sequences of three Agrobacterium biovars help elucidate the evolution of multichromosome genomes in bacteria.</title>
        <authorList>
            <person name="Slater S.C."/>
            <person name="Goldman B.S."/>
            <person name="Goodner B."/>
            <person name="Setubal J.C."/>
            <person name="Farrand S.K."/>
            <person name="Nester E.W."/>
            <person name="Burr T.J."/>
            <person name="Banta L."/>
            <person name="Dickerman A.W."/>
            <person name="Paulsen I."/>
            <person name="Otten L."/>
            <person name="Suen G."/>
            <person name="Welch R."/>
            <person name="Almeida N.F."/>
            <person name="Arnold F."/>
            <person name="Burton O.T."/>
            <person name="Du Z."/>
            <person name="Ewing A."/>
            <person name="Godsy E."/>
            <person name="Heisel S."/>
            <person name="Houmiel K.L."/>
            <person name="Jhaveri J."/>
            <person name="Lu J."/>
            <person name="Miller N.M."/>
            <person name="Norton S."/>
            <person name="Chen Q."/>
            <person name="Phoolcharoen W."/>
            <person name="Ohlin V."/>
            <person name="Ondrusek D."/>
            <person name="Pride N."/>
            <person name="Stricklin S.L."/>
            <person name="Sun J."/>
            <person name="Wheeler C."/>
            <person name="Wilson L."/>
            <person name="Zhu H."/>
            <person name="Wood D.W."/>
        </authorList>
    </citation>
    <scope>NUCLEOTIDE SEQUENCE [LARGE SCALE GENOMIC DNA]</scope>
    <source>
        <strain evidence="6">K84 / ATCC BAA-868</strain>
        <plasmid evidence="5 6">pAtK84c</plasmid>
    </source>
</reference>
<proteinExistence type="predicted"/>
<dbReference type="HOGENOM" id="CLU_019327_0_1_5"/>
<evidence type="ECO:0000259" key="4">
    <source>
        <dbReference type="Pfam" id="PF01593"/>
    </source>
</evidence>
<gene>
    <name evidence="5" type="ordered locus">Arad_12302</name>
</gene>
<dbReference type="InterPro" id="IPR002937">
    <property type="entry name" value="Amino_oxidase"/>
</dbReference>
<protein>
    <recommendedName>
        <fullName evidence="3">Pyridine nucleotide-disulfide oxidoreductase domain-containing protein 2</fullName>
    </recommendedName>
</protein>
<name>B9JQ85_RHIR8</name>
<evidence type="ECO:0000256" key="2">
    <source>
        <dbReference type="ARBA" id="ARBA00038825"/>
    </source>
</evidence>
<evidence type="ECO:0000313" key="5">
    <source>
        <dbReference type="EMBL" id="ACM31304.1"/>
    </source>
</evidence>
<geneLocation type="plasmid" evidence="5 6">
    <name>pAtK84c</name>
</geneLocation>
<keyword evidence="5" id="KW-0614">Plasmid</keyword>
<dbReference type="AlphaFoldDB" id="B9JQ85"/>
<organism evidence="5 6">
    <name type="scientific">Rhizobium rhizogenes (strain K84 / ATCC BAA-868)</name>
    <name type="common">Agrobacterium radiobacter</name>
    <dbReference type="NCBI Taxonomy" id="311403"/>
    <lineage>
        <taxon>Bacteria</taxon>
        <taxon>Pseudomonadati</taxon>
        <taxon>Pseudomonadota</taxon>
        <taxon>Alphaproteobacteria</taxon>
        <taxon>Hyphomicrobiales</taxon>
        <taxon>Rhizobiaceae</taxon>
        <taxon>Rhizobium/Agrobacterium group</taxon>
        <taxon>Rhizobium</taxon>
    </lineage>
</organism>
<comment type="function">
    <text evidence="1">Probable oxidoreductase that may play a role as regulator of mitochondrial function.</text>
</comment>
<dbReference type="Pfam" id="PF01593">
    <property type="entry name" value="Amino_oxidase"/>
    <property type="match status" value="1"/>
</dbReference>
<dbReference type="PANTHER" id="PTHR10668">
    <property type="entry name" value="PHYTOENE DEHYDROGENASE"/>
    <property type="match status" value="1"/>
</dbReference>
<dbReference type="Pfam" id="PF13450">
    <property type="entry name" value="NAD_binding_8"/>
    <property type="match status" value="1"/>
</dbReference>
<dbReference type="Gene3D" id="3.50.50.60">
    <property type="entry name" value="FAD/NAD(P)-binding domain"/>
    <property type="match status" value="2"/>
</dbReference>
<dbReference type="Proteomes" id="UP000001600">
    <property type="component" value="Plasmid pAtK84c"/>
</dbReference>
<evidence type="ECO:0000256" key="3">
    <source>
        <dbReference type="ARBA" id="ARBA00040298"/>
    </source>
</evidence>